<dbReference type="RefSeq" id="WP_147130933.1">
    <property type="nucleotide sequence ID" value="NZ_BJXA01000016.1"/>
</dbReference>
<sequence length="727" mass="78196">MTGPLVFSQLYLPRPLSLNDIVQPFARLAADPSTPLLVLESRADQEGTRQLLGVAPEHVVWVHRTLSDLLPGLGLLPLTADHRRIDVATAATITFQPAPLGLLDATAESTTAALLSALNARLLAGEHLVVQLLLGPSSPGRTVRGHIPDPGISLWRALSQGQHPAPSAVARQIEQRLALNGFRAEIRIGMNASSRQRTKRLGSGLIGALSNAKPPGSRVVARRSRSAHINKAKPTGRWSLRLTPSELPCVLGWPLGDGELPGVAPIHPKLILPKRVPREAQRLIGHTALPGTGVPIGISAADALMHQVILGPTGSGKSTTVLVQCEADARAGYPLLVIDPKKQLIDDIVARCIPADRIGDVVIIDPADPFAPGFNPLDVGDRDPDVVVDGLLAVFKAVFSEGWGPRTEDIFLAGLLTLARAGHRRGAPFTLLDLPPLLADDRFRRSVIGQVSDDPVLEGFWATYNELTPNAQAAMIAAPMNKLRRYLLRPSVARMLGQPRPRFRLRDIFRDNKIVLLALNDGLIGPITAALIGSLVVNEAWMATLERAGENQPMLRPGFVVVDECQKFVNLPTSFGDALSQSRSYGVGWVLSHQSRKQMPADLLESIDSNARNKVIYRLESAKDAADIAKLAPELDAVDFQKLPMHHAYTRVVTGGESSGWAAVRTLPPPPKTGLAAQIRSLSRERYGNSGPSGDRSAAPSGTQDPATDAPVGRRRRTSRRGQEGAR</sequence>
<evidence type="ECO:0000259" key="2">
    <source>
        <dbReference type="Pfam" id="PF01935"/>
    </source>
</evidence>
<protein>
    <submittedName>
        <fullName evidence="4">Uncharacterized protein</fullName>
    </submittedName>
</protein>
<reference evidence="4 5" key="1">
    <citation type="submission" date="2019-07" db="EMBL/GenBank/DDBJ databases">
        <title>Whole genome shotgun sequence of Nocardia ninae NBRC 108245.</title>
        <authorList>
            <person name="Hosoyama A."/>
            <person name="Uohara A."/>
            <person name="Ohji S."/>
            <person name="Ichikawa N."/>
        </authorList>
    </citation>
    <scope>NUCLEOTIDE SEQUENCE [LARGE SCALE GENOMIC DNA]</scope>
    <source>
        <strain evidence="4 5">NBRC 108245</strain>
    </source>
</reference>
<evidence type="ECO:0000256" key="1">
    <source>
        <dbReference type="SAM" id="MobiDB-lite"/>
    </source>
</evidence>
<dbReference type="EMBL" id="BJXA01000016">
    <property type="protein sequence ID" value="GEM38563.1"/>
    <property type="molecule type" value="Genomic_DNA"/>
</dbReference>
<dbReference type="Pfam" id="PF01935">
    <property type="entry name" value="DUF87"/>
    <property type="match status" value="1"/>
</dbReference>
<gene>
    <name evidence="4" type="ORF">NN4_30820</name>
</gene>
<dbReference type="Pfam" id="PF12696">
    <property type="entry name" value="TraG-D_C"/>
    <property type="match status" value="1"/>
</dbReference>
<name>A0A511MD11_9NOCA</name>
<dbReference type="AlphaFoldDB" id="A0A511MD11"/>
<dbReference type="CDD" id="cd01127">
    <property type="entry name" value="TrwB_TraG_TraD_VirD4"/>
    <property type="match status" value="1"/>
</dbReference>
<dbReference type="Proteomes" id="UP000321424">
    <property type="component" value="Unassembled WGS sequence"/>
</dbReference>
<dbReference type="InterPro" id="IPR051162">
    <property type="entry name" value="T4SS_component"/>
</dbReference>
<dbReference type="InterPro" id="IPR032689">
    <property type="entry name" value="TraG-D_C"/>
</dbReference>
<dbReference type="PANTHER" id="PTHR30121:SF6">
    <property type="entry name" value="SLR6007 PROTEIN"/>
    <property type="match status" value="1"/>
</dbReference>
<comment type="caution">
    <text evidence="4">The sequence shown here is derived from an EMBL/GenBank/DDBJ whole genome shotgun (WGS) entry which is preliminary data.</text>
</comment>
<dbReference type="PANTHER" id="PTHR30121">
    <property type="entry name" value="UNCHARACTERIZED PROTEIN YJGR-RELATED"/>
    <property type="match status" value="1"/>
</dbReference>
<feature type="domain" description="TraD/TraG TraM recognition site" evidence="3">
    <location>
        <begin position="560"/>
        <end position="632"/>
    </location>
</feature>
<feature type="region of interest" description="Disordered" evidence="1">
    <location>
        <begin position="662"/>
        <end position="727"/>
    </location>
</feature>
<organism evidence="4 5">
    <name type="scientific">Nocardia ninae NBRC 108245</name>
    <dbReference type="NCBI Taxonomy" id="1210091"/>
    <lineage>
        <taxon>Bacteria</taxon>
        <taxon>Bacillati</taxon>
        <taxon>Actinomycetota</taxon>
        <taxon>Actinomycetes</taxon>
        <taxon>Mycobacteriales</taxon>
        <taxon>Nocardiaceae</taxon>
        <taxon>Nocardia</taxon>
    </lineage>
</organism>
<dbReference type="OrthoDB" id="3258326at2"/>
<dbReference type="InterPro" id="IPR027417">
    <property type="entry name" value="P-loop_NTPase"/>
</dbReference>
<dbReference type="Gene3D" id="3.40.50.300">
    <property type="entry name" value="P-loop containing nucleotide triphosphate hydrolases"/>
    <property type="match status" value="2"/>
</dbReference>
<evidence type="ECO:0000313" key="4">
    <source>
        <dbReference type="EMBL" id="GEM38563.1"/>
    </source>
</evidence>
<evidence type="ECO:0000259" key="3">
    <source>
        <dbReference type="Pfam" id="PF12696"/>
    </source>
</evidence>
<keyword evidence="5" id="KW-1185">Reference proteome</keyword>
<evidence type="ECO:0000313" key="5">
    <source>
        <dbReference type="Proteomes" id="UP000321424"/>
    </source>
</evidence>
<proteinExistence type="predicted"/>
<dbReference type="SUPFAM" id="SSF52540">
    <property type="entry name" value="P-loop containing nucleoside triphosphate hydrolases"/>
    <property type="match status" value="1"/>
</dbReference>
<feature type="domain" description="Helicase HerA central" evidence="2">
    <location>
        <begin position="288"/>
        <end position="340"/>
    </location>
</feature>
<accession>A0A511MD11</accession>
<dbReference type="InterPro" id="IPR002789">
    <property type="entry name" value="HerA_central"/>
</dbReference>